<dbReference type="GO" id="GO:0005886">
    <property type="term" value="C:plasma membrane"/>
    <property type="evidence" value="ECO:0007669"/>
    <property type="project" value="InterPro"/>
</dbReference>
<dbReference type="InterPro" id="IPR010445">
    <property type="entry name" value="LapA_dom"/>
</dbReference>
<evidence type="ECO:0000313" key="8">
    <source>
        <dbReference type="Proteomes" id="UP000070096"/>
    </source>
</evidence>
<sequence length="85" mass="9597">MKEKLHYILLLITVLLVAGISLANMQSVNVSFILFSFKLPLIILILISVLLGSITTFLISMVKNFSLKKDHKKTKEVLEKSHSKN</sequence>
<organism evidence="7 8">
    <name type="scientific">Streptococcus gordonii</name>
    <dbReference type="NCBI Taxonomy" id="1302"/>
    <lineage>
        <taxon>Bacteria</taxon>
        <taxon>Bacillati</taxon>
        <taxon>Bacillota</taxon>
        <taxon>Bacilli</taxon>
        <taxon>Lactobacillales</taxon>
        <taxon>Streptococcaceae</taxon>
        <taxon>Streptococcus</taxon>
    </lineage>
</organism>
<keyword evidence="3 5" id="KW-1133">Transmembrane helix</keyword>
<evidence type="ECO:0000256" key="4">
    <source>
        <dbReference type="ARBA" id="ARBA00023136"/>
    </source>
</evidence>
<feature type="domain" description="Lipopolysaccharide assembly protein A" evidence="6">
    <location>
        <begin position="24"/>
        <end position="81"/>
    </location>
</feature>
<dbReference type="Pfam" id="PF06305">
    <property type="entry name" value="LapA_dom"/>
    <property type="match status" value="1"/>
</dbReference>
<keyword evidence="4 5" id="KW-0472">Membrane</keyword>
<dbReference type="PANTHER" id="PTHR41335">
    <property type="entry name" value="MEMBRANE PROTEIN-RELATED"/>
    <property type="match status" value="1"/>
</dbReference>
<dbReference type="AlphaFoldDB" id="A0A139N8C7"/>
<dbReference type="PATRIC" id="fig|1302.21.peg.866"/>
<dbReference type="EMBL" id="LQRC01000116">
    <property type="protein sequence ID" value="KXT72250.1"/>
    <property type="molecule type" value="Genomic_DNA"/>
</dbReference>
<feature type="transmembrane region" description="Helical" evidence="5">
    <location>
        <begin position="39"/>
        <end position="62"/>
    </location>
</feature>
<comment type="caution">
    <text evidence="7">The sequence shown here is derived from an EMBL/GenBank/DDBJ whole genome shotgun (WGS) entry which is preliminary data.</text>
</comment>
<proteinExistence type="predicted"/>
<keyword evidence="1" id="KW-1003">Cell membrane</keyword>
<protein>
    <recommendedName>
        <fullName evidence="6">Lipopolysaccharide assembly protein A domain-containing protein</fullName>
    </recommendedName>
</protein>
<evidence type="ECO:0000259" key="6">
    <source>
        <dbReference type="Pfam" id="PF06305"/>
    </source>
</evidence>
<reference evidence="7 8" key="1">
    <citation type="submission" date="2016-01" db="EMBL/GenBank/DDBJ databases">
        <title>Highly variable Streptococcus oralis are common among viridans streptococci isolated from primates.</title>
        <authorList>
            <person name="Denapaite D."/>
            <person name="Rieger M."/>
            <person name="Koendgen S."/>
            <person name="Brueckner R."/>
            <person name="Ochigava I."/>
            <person name="Kappeler P."/>
            <person name="Maetz-Rensing K."/>
            <person name="Leendertz F."/>
            <person name="Hakenbeck R."/>
        </authorList>
    </citation>
    <scope>NUCLEOTIDE SEQUENCE [LARGE SCALE GENOMIC DNA]</scope>
    <source>
        <strain evidence="7 8">DD07</strain>
    </source>
</reference>
<evidence type="ECO:0000256" key="2">
    <source>
        <dbReference type="ARBA" id="ARBA00022692"/>
    </source>
</evidence>
<evidence type="ECO:0000256" key="1">
    <source>
        <dbReference type="ARBA" id="ARBA00022475"/>
    </source>
</evidence>
<keyword evidence="2 5" id="KW-0812">Transmembrane</keyword>
<name>A0A139N8C7_STRGN</name>
<dbReference type="Proteomes" id="UP000070096">
    <property type="component" value="Unassembled WGS sequence"/>
</dbReference>
<gene>
    <name evidence="7" type="ORF">SGODD07_00774</name>
</gene>
<evidence type="ECO:0000256" key="3">
    <source>
        <dbReference type="ARBA" id="ARBA00022989"/>
    </source>
</evidence>
<accession>A0A139N8C7</accession>
<evidence type="ECO:0000256" key="5">
    <source>
        <dbReference type="SAM" id="Phobius"/>
    </source>
</evidence>
<evidence type="ECO:0000313" key="7">
    <source>
        <dbReference type="EMBL" id="KXT72250.1"/>
    </source>
</evidence>
<dbReference type="PANTHER" id="PTHR41335:SF1">
    <property type="entry name" value="MEMBRANE PROTEIN"/>
    <property type="match status" value="1"/>
</dbReference>